<evidence type="ECO:0000256" key="6">
    <source>
        <dbReference type="ARBA" id="ARBA00022679"/>
    </source>
</evidence>
<dbReference type="GO" id="GO:0004743">
    <property type="term" value="F:pyruvate kinase activity"/>
    <property type="evidence" value="ECO:0007669"/>
    <property type="project" value="UniProtKB-EC"/>
</dbReference>
<dbReference type="AlphaFoldDB" id="A0A644ZSC9"/>
<dbReference type="EMBL" id="VSSQ01010185">
    <property type="protein sequence ID" value="MPM43656.1"/>
    <property type="molecule type" value="Genomic_DNA"/>
</dbReference>
<evidence type="ECO:0000256" key="1">
    <source>
        <dbReference type="ARBA" id="ARBA00001946"/>
    </source>
</evidence>
<dbReference type="Gene3D" id="2.40.33.10">
    <property type="entry name" value="PK beta-barrel domain-like"/>
    <property type="match status" value="1"/>
</dbReference>
<accession>A0A644ZSC9</accession>
<dbReference type="GO" id="GO:0005524">
    <property type="term" value="F:ATP binding"/>
    <property type="evidence" value="ECO:0007669"/>
    <property type="project" value="UniProtKB-KW"/>
</dbReference>
<evidence type="ECO:0000256" key="3">
    <source>
        <dbReference type="ARBA" id="ARBA00004997"/>
    </source>
</evidence>
<evidence type="ECO:0000256" key="11">
    <source>
        <dbReference type="ARBA" id="ARBA00022842"/>
    </source>
</evidence>
<dbReference type="FunFam" id="3.20.20.60:FF:000025">
    <property type="entry name" value="Pyruvate kinase"/>
    <property type="match status" value="1"/>
</dbReference>
<dbReference type="PANTHER" id="PTHR11817">
    <property type="entry name" value="PYRUVATE KINASE"/>
    <property type="match status" value="1"/>
</dbReference>
<dbReference type="FunFam" id="2.40.33.10:FF:000001">
    <property type="entry name" value="Pyruvate kinase"/>
    <property type="match status" value="1"/>
</dbReference>
<comment type="cofactor">
    <cofactor evidence="2">
        <name>K(+)</name>
        <dbReference type="ChEBI" id="CHEBI:29103"/>
    </cofactor>
</comment>
<feature type="domain" description="Pyruvate kinase barrel" evidence="14">
    <location>
        <begin position="17"/>
        <end position="340"/>
    </location>
</feature>
<evidence type="ECO:0000256" key="13">
    <source>
        <dbReference type="ARBA" id="ARBA00023317"/>
    </source>
</evidence>
<keyword evidence="6 16" id="KW-0808">Transferase</keyword>
<dbReference type="InterPro" id="IPR011037">
    <property type="entry name" value="Pyrv_Knase-like_insert_dom_sf"/>
</dbReference>
<dbReference type="Gene3D" id="3.20.20.60">
    <property type="entry name" value="Phosphoenolpyruvate-binding domains"/>
    <property type="match status" value="1"/>
</dbReference>
<gene>
    <name evidence="16" type="primary">pyk_20</name>
    <name evidence="16" type="ORF">SDC9_90333</name>
</gene>
<dbReference type="GO" id="GO:0030955">
    <property type="term" value="F:potassium ion binding"/>
    <property type="evidence" value="ECO:0007669"/>
    <property type="project" value="InterPro"/>
</dbReference>
<evidence type="ECO:0000256" key="7">
    <source>
        <dbReference type="ARBA" id="ARBA00022723"/>
    </source>
</evidence>
<evidence type="ECO:0000256" key="12">
    <source>
        <dbReference type="ARBA" id="ARBA00023152"/>
    </source>
</evidence>
<dbReference type="EC" id="2.7.1.40" evidence="5"/>
<dbReference type="InterPro" id="IPR001697">
    <property type="entry name" value="Pyr_Knase"/>
</dbReference>
<dbReference type="SUPFAM" id="SSF50800">
    <property type="entry name" value="PK beta-barrel domain-like"/>
    <property type="match status" value="1"/>
</dbReference>
<evidence type="ECO:0000256" key="8">
    <source>
        <dbReference type="ARBA" id="ARBA00022741"/>
    </source>
</evidence>
<keyword evidence="10" id="KW-0067">ATP-binding</keyword>
<comment type="pathway">
    <text evidence="3">Carbohydrate degradation; glycolysis; pyruvate from D-glyceraldehyde 3-phosphate: step 5/5.</text>
</comment>
<keyword evidence="7" id="KW-0479">Metal-binding</keyword>
<organism evidence="16">
    <name type="scientific">bioreactor metagenome</name>
    <dbReference type="NCBI Taxonomy" id="1076179"/>
    <lineage>
        <taxon>unclassified sequences</taxon>
        <taxon>metagenomes</taxon>
        <taxon>ecological metagenomes</taxon>
    </lineage>
</organism>
<evidence type="ECO:0000256" key="4">
    <source>
        <dbReference type="ARBA" id="ARBA00008663"/>
    </source>
</evidence>
<evidence type="ECO:0000256" key="2">
    <source>
        <dbReference type="ARBA" id="ARBA00001958"/>
    </source>
</evidence>
<dbReference type="SUPFAM" id="SSF52935">
    <property type="entry name" value="PK C-terminal domain-like"/>
    <property type="match status" value="1"/>
</dbReference>
<evidence type="ECO:0000256" key="9">
    <source>
        <dbReference type="ARBA" id="ARBA00022777"/>
    </source>
</evidence>
<dbReference type="PRINTS" id="PR01050">
    <property type="entry name" value="PYRUVTKNASE"/>
</dbReference>
<evidence type="ECO:0000259" key="14">
    <source>
        <dbReference type="Pfam" id="PF00224"/>
    </source>
</evidence>
<comment type="cofactor">
    <cofactor evidence="1">
        <name>Mg(2+)</name>
        <dbReference type="ChEBI" id="CHEBI:18420"/>
    </cofactor>
</comment>
<evidence type="ECO:0000256" key="5">
    <source>
        <dbReference type="ARBA" id="ARBA00012142"/>
    </source>
</evidence>
<dbReference type="InterPro" id="IPR036918">
    <property type="entry name" value="Pyrv_Knase_C_sf"/>
</dbReference>
<dbReference type="InterPro" id="IPR015795">
    <property type="entry name" value="Pyrv_Knase_C"/>
</dbReference>
<dbReference type="NCBIfam" id="NF004491">
    <property type="entry name" value="PRK05826.1"/>
    <property type="match status" value="1"/>
</dbReference>
<dbReference type="Gene3D" id="3.40.1380.20">
    <property type="entry name" value="Pyruvate kinase, C-terminal domain"/>
    <property type="match status" value="1"/>
</dbReference>
<dbReference type="NCBIfam" id="TIGR01064">
    <property type="entry name" value="pyruv_kin"/>
    <property type="match status" value="1"/>
</dbReference>
<dbReference type="InterPro" id="IPR040442">
    <property type="entry name" value="Pyrv_kinase-like_dom_sf"/>
</dbReference>
<protein>
    <recommendedName>
        <fullName evidence="5">pyruvate kinase</fullName>
        <ecNumber evidence="5">2.7.1.40</ecNumber>
    </recommendedName>
</protein>
<dbReference type="GO" id="GO:0016301">
    <property type="term" value="F:kinase activity"/>
    <property type="evidence" value="ECO:0007669"/>
    <property type="project" value="UniProtKB-KW"/>
</dbReference>
<proteinExistence type="inferred from homology"/>
<evidence type="ECO:0000256" key="10">
    <source>
        <dbReference type="ARBA" id="ARBA00022840"/>
    </source>
</evidence>
<dbReference type="GO" id="GO:0000287">
    <property type="term" value="F:magnesium ion binding"/>
    <property type="evidence" value="ECO:0007669"/>
    <property type="project" value="InterPro"/>
</dbReference>
<dbReference type="InterPro" id="IPR015793">
    <property type="entry name" value="Pyrv_Knase_brl"/>
</dbReference>
<comment type="similarity">
    <text evidence="4">Belongs to the pyruvate kinase family.</text>
</comment>
<dbReference type="Pfam" id="PF00224">
    <property type="entry name" value="PK"/>
    <property type="match status" value="1"/>
</dbReference>
<keyword evidence="11" id="KW-0460">Magnesium</keyword>
<sequence length="491" mass="52933">MSGYEEGQIRNEGIIVKKTKIVCTIGPASDSVDVLVRMMDSGMNVARLNFSHGAHDTHMISLNNVREAARLANKNIGIMLDIQGQKIRTNKMTDDAVTLVSGESVTISMKPVLGTKEKFSVTYPELINDVTIGMHILIDDGLLVLEVTDIDYEAKEIIAIIQVGGTLKNSKGINVPEAKFSMPGLTEKDAADIRFGVQQGVDFIAASFVRRPDDILEIIEILEEMDATDTQIIAKIENQEGVQNAEEILKVCSGLMVARGDLGVEINGGDVPIVQKDLIRKCNLAGKQVITATQMLDSMQWNPRPTRAEASDVANAIFDGTDAVMLSGESAVGQYPVETVAMMARIAERTEEALEANGGNLSALSMFDKASVTEAISQAAARTVMNLGIKTIVAATSSGHTARMISKYRPKANILAATYSERVQRGLTLVWGVQAFVIAEPENVDDMLNNVTALAKEKGFAQPGDAIVITAGTPIRESGTTNLMKIERIPD</sequence>
<evidence type="ECO:0000313" key="16">
    <source>
        <dbReference type="EMBL" id="MPM43656.1"/>
    </source>
</evidence>
<dbReference type="InterPro" id="IPR015813">
    <property type="entry name" value="Pyrv/PenolPyrv_kinase-like_dom"/>
</dbReference>
<comment type="caution">
    <text evidence="16">The sequence shown here is derived from an EMBL/GenBank/DDBJ whole genome shotgun (WGS) entry which is preliminary data.</text>
</comment>
<feature type="domain" description="Pyruvate kinase C-terminal" evidence="15">
    <location>
        <begin position="374"/>
        <end position="486"/>
    </location>
</feature>
<dbReference type="SUPFAM" id="SSF51621">
    <property type="entry name" value="Phosphoenolpyruvate/pyruvate domain"/>
    <property type="match status" value="1"/>
</dbReference>
<keyword evidence="9 16" id="KW-0418">Kinase</keyword>
<dbReference type="InterPro" id="IPR015806">
    <property type="entry name" value="Pyrv_Knase_insert_dom_sf"/>
</dbReference>
<keyword evidence="12" id="KW-0324">Glycolysis</keyword>
<keyword evidence="8" id="KW-0547">Nucleotide-binding</keyword>
<dbReference type="Pfam" id="PF02887">
    <property type="entry name" value="PK_C"/>
    <property type="match status" value="1"/>
</dbReference>
<keyword evidence="13 16" id="KW-0670">Pyruvate</keyword>
<dbReference type="NCBIfam" id="NF004978">
    <property type="entry name" value="PRK06354.1"/>
    <property type="match status" value="1"/>
</dbReference>
<dbReference type="UniPathway" id="UPA00109">
    <property type="reaction ID" value="UER00188"/>
</dbReference>
<name>A0A644ZSC9_9ZZZZ</name>
<evidence type="ECO:0000259" key="15">
    <source>
        <dbReference type="Pfam" id="PF02887"/>
    </source>
</evidence>
<reference evidence="16" key="1">
    <citation type="submission" date="2019-08" db="EMBL/GenBank/DDBJ databases">
        <authorList>
            <person name="Kucharzyk K."/>
            <person name="Murdoch R.W."/>
            <person name="Higgins S."/>
            <person name="Loffler F."/>
        </authorList>
    </citation>
    <scope>NUCLEOTIDE SEQUENCE</scope>
</reference>